<dbReference type="SUPFAM" id="SSF54893">
    <property type="entry name" value="Aspartate carbamoyltransferase, Regulatory-chain, N-terminal domain"/>
    <property type="match status" value="1"/>
</dbReference>
<evidence type="ECO:0000256" key="5">
    <source>
        <dbReference type="ARBA" id="ARBA00022833"/>
    </source>
</evidence>
<dbReference type="KEGG" id="mfc:BRM9_1021"/>
<dbReference type="InterPro" id="IPR002801">
    <property type="entry name" value="Asp_carbamoylTrfase_reg"/>
</dbReference>
<dbReference type="EMBL" id="CP006933">
    <property type="protein sequence ID" value="AIS31837.1"/>
    <property type="molecule type" value="Genomic_DNA"/>
</dbReference>
<dbReference type="STRING" id="2162.BRM9_1021"/>
<evidence type="ECO:0000256" key="7">
    <source>
        <dbReference type="HAMAP-Rule" id="MF_00002"/>
    </source>
</evidence>
<dbReference type="GO" id="GO:0006207">
    <property type="term" value="P:'de novo' pyrimidine nucleobase biosynthetic process"/>
    <property type="evidence" value="ECO:0007669"/>
    <property type="project" value="InterPro"/>
</dbReference>
<gene>
    <name evidence="7 10" type="primary">pyrI</name>
    <name evidence="10" type="ORF">BRM9_1021</name>
</gene>
<evidence type="ECO:0000313" key="11">
    <source>
        <dbReference type="Proteomes" id="UP000029661"/>
    </source>
</evidence>
<evidence type="ECO:0000256" key="2">
    <source>
        <dbReference type="ARBA" id="ARBA00010498"/>
    </source>
</evidence>
<keyword evidence="4 7" id="KW-0479">Metal-binding</keyword>
<dbReference type="Gene3D" id="2.30.30.20">
    <property type="entry name" value="Aspartate carbamoyltransferase regulatory subunit, C-terminal domain"/>
    <property type="match status" value="1"/>
</dbReference>
<feature type="domain" description="Aspartate carbamoyltransferase regulatory subunit N-terminal" evidence="8">
    <location>
        <begin position="7"/>
        <end position="97"/>
    </location>
</feature>
<dbReference type="GO" id="GO:0016740">
    <property type="term" value="F:transferase activity"/>
    <property type="evidence" value="ECO:0007669"/>
    <property type="project" value="UniProtKB-KW"/>
</dbReference>
<dbReference type="Pfam" id="PF01948">
    <property type="entry name" value="PyrI"/>
    <property type="match status" value="1"/>
</dbReference>
<proteinExistence type="inferred from homology"/>
<dbReference type="OrthoDB" id="7000at2157"/>
<dbReference type="GeneID" id="24792176"/>
<dbReference type="InterPro" id="IPR036793">
    <property type="entry name" value="Asp_carbatrfase_reg_N_sf"/>
</dbReference>
<evidence type="ECO:0000259" key="9">
    <source>
        <dbReference type="Pfam" id="PF02748"/>
    </source>
</evidence>
<dbReference type="GO" id="GO:0006221">
    <property type="term" value="P:pyrimidine nucleotide biosynthetic process"/>
    <property type="evidence" value="ECO:0007669"/>
    <property type="project" value="UniProtKB-UniRule"/>
</dbReference>
<comment type="function">
    <text evidence="1 7">Involved in allosteric regulation of aspartate carbamoyltransferase.</text>
</comment>
<reference evidence="10 11" key="1">
    <citation type="submission" date="2013-12" db="EMBL/GenBank/DDBJ databases">
        <title>The complete genome sequence of Methanobacterium sp. BRM9.</title>
        <authorList>
            <consortium name="Pastoral Greenhouse Gas Research Consortium"/>
            <person name="Kelly W.J."/>
            <person name="Leahy S.C."/>
            <person name="Perry R."/>
            <person name="Li D."/>
            <person name="Altermann E."/>
            <person name="Lambie S.C."/>
            <person name="Attwood G.T."/>
        </authorList>
    </citation>
    <scope>NUCLEOTIDE SEQUENCE [LARGE SCALE GENOMIC DNA]</scope>
    <source>
        <strain evidence="10 11">BRM9</strain>
    </source>
</reference>
<keyword evidence="10" id="KW-0808">Transferase</keyword>
<feature type="binding site" evidence="7">
    <location>
        <position position="114"/>
    </location>
    <ligand>
        <name>Zn(2+)</name>
        <dbReference type="ChEBI" id="CHEBI:29105"/>
    </ligand>
</feature>
<protein>
    <recommendedName>
        <fullName evidence="3 7">Aspartate carbamoyltransferase regulatory chain</fullName>
    </recommendedName>
</protein>
<feature type="binding site" evidence="7">
    <location>
        <position position="138"/>
    </location>
    <ligand>
        <name>Zn(2+)</name>
        <dbReference type="ChEBI" id="CHEBI:29105"/>
    </ligand>
</feature>
<evidence type="ECO:0000256" key="4">
    <source>
        <dbReference type="ARBA" id="ARBA00022723"/>
    </source>
</evidence>
<evidence type="ECO:0000259" key="8">
    <source>
        <dbReference type="Pfam" id="PF01948"/>
    </source>
</evidence>
<evidence type="ECO:0000313" key="10">
    <source>
        <dbReference type="EMBL" id="AIS31837.1"/>
    </source>
</evidence>
<dbReference type="RefSeq" id="WP_048085047.1">
    <property type="nucleotide sequence ID" value="NZ_CP006933.1"/>
</dbReference>
<dbReference type="Proteomes" id="UP000029661">
    <property type="component" value="Chromosome"/>
</dbReference>
<dbReference type="GO" id="GO:0046872">
    <property type="term" value="F:metal ion binding"/>
    <property type="evidence" value="ECO:0007669"/>
    <property type="project" value="UniProtKB-KW"/>
</dbReference>
<evidence type="ECO:0000256" key="1">
    <source>
        <dbReference type="ARBA" id="ARBA00002565"/>
    </source>
</evidence>
<evidence type="ECO:0000256" key="3">
    <source>
        <dbReference type="ARBA" id="ARBA00021764"/>
    </source>
</evidence>
<feature type="binding site" evidence="7">
    <location>
        <position position="141"/>
    </location>
    <ligand>
        <name>Zn(2+)</name>
        <dbReference type="ChEBI" id="CHEBI:29105"/>
    </ligand>
</feature>
<feature type="domain" description="Aspartate carbamoyltransferase regulatory subunit C-terminal" evidence="9">
    <location>
        <begin position="102"/>
        <end position="150"/>
    </location>
</feature>
<organism evidence="10 11">
    <name type="scientific">Methanobacterium formicicum</name>
    <dbReference type="NCBI Taxonomy" id="2162"/>
    <lineage>
        <taxon>Archaea</taxon>
        <taxon>Methanobacteriati</taxon>
        <taxon>Methanobacteriota</taxon>
        <taxon>Methanomada group</taxon>
        <taxon>Methanobacteria</taxon>
        <taxon>Methanobacteriales</taxon>
        <taxon>Methanobacteriaceae</taxon>
        <taxon>Methanobacterium</taxon>
    </lineage>
</organism>
<feature type="binding site" evidence="7">
    <location>
        <position position="109"/>
    </location>
    <ligand>
        <name>Zn(2+)</name>
        <dbReference type="ChEBI" id="CHEBI:29105"/>
    </ligand>
</feature>
<dbReference type="HAMAP" id="MF_00002">
    <property type="entry name" value="Asp_carb_tr_reg"/>
    <property type="match status" value="1"/>
</dbReference>
<dbReference type="Pfam" id="PF02748">
    <property type="entry name" value="PyrI_C"/>
    <property type="match status" value="1"/>
</dbReference>
<sequence length="157" mass="17494">MKAPRELKVKPIKNGTVIDHINANKALKVLKILGLPSPGISVTLAMNVQSSQMGKKDIVKIEGRELASREVDEIALIAPQATINIVREYEIAGKSKVNLLDEISSILECSNPNCITNTDEPVTTHFTVLQKEPLILRCHYCERILDQTDVETQFKVY</sequence>
<dbReference type="AlphaFoldDB" id="A0A089ZCS2"/>
<comment type="subunit">
    <text evidence="7">Contains catalytic and regulatory chains.</text>
</comment>
<comment type="similarity">
    <text evidence="2 7">Belongs to the PyrI family.</text>
</comment>
<accession>A0A089ZCS2</accession>
<dbReference type="PANTHER" id="PTHR35805:SF1">
    <property type="entry name" value="ASPARTATE CARBAMOYLTRANSFERASE REGULATORY CHAIN"/>
    <property type="match status" value="1"/>
</dbReference>
<dbReference type="GO" id="GO:0009347">
    <property type="term" value="C:aspartate carbamoyltransferase complex"/>
    <property type="evidence" value="ECO:0007669"/>
    <property type="project" value="InterPro"/>
</dbReference>
<evidence type="ECO:0000256" key="6">
    <source>
        <dbReference type="ARBA" id="ARBA00022975"/>
    </source>
</evidence>
<dbReference type="InterPro" id="IPR036792">
    <property type="entry name" value="Asp_carbatrfase_reg_C_sf"/>
</dbReference>
<dbReference type="NCBIfam" id="TIGR00240">
    <property type="entry name" value="ATCase_reg"/>
    <property type="match status" value="1"/>
</dbReference>
<dbReference type="InterPro" id="IPR020542">
    <property type="entry name" value="Asp_carbamoyltrfase_reg_C"/>
</dbReference>
<keyword evidence="6 7" id="KW-0665">Pyrimidine biosynthesis</keyword>
<comment type="cofactor">
    <cofactor evidence="7">
        <name>Zn(2+)</name>
        <dbReference type="ChEBI" id="CHEBI:29105"/>
    </cofactor>
    <text evidence="7">Binds 1 zinc ion per subunit.</text>
</comment>
<dbReference type="PANTHER" id="PTHR35805">
    <property type="entry name" value="ASPARTATE CARBAMOYLTRANSFERASE REGULATORY CHAIN"/>
    <property type="match status" value="1"/>
</dbReference>
<dbReference type="SUPFAM" id="SSF57825">
    <property type="entry name" value="Aspartate carbamoyltransferase, Regulatory-chain, C-terminal domain"/>
    <property type="match status" value="1"/>
</dbReference>
<name>A0A089ZCS2_METFO</name>
<dbReference type="InterPro" id="IPR020545">
    <property type="entry name" value="Asp_carbamoyltransf_reg_N"/>
</dbReference>
<dbReference type="Gene3D" id="3.30.70.140">
    <property type="entry name" value="Aspartate carbamoyltransferase regulatory subunit, N-terminal domain"/>
    <property type="match status" value="1"/>
</dbReference>
<keyword evidence="5 7" id="KW-0862">Zinc</keyword>